<accession>A0ABU5MVQ9</accession>
<keyword evidence="2" id="KW-1185">Reference proteome</keyword>
<dbReference type="PROSITE" id="PS51257">
    <property type="entry name" value="PROKAR_LIPOPROTEIN"/>
    <property type="match status" value="1"/>
</dbReference>
<dbReference type="RefSeq" id="WP_322607831.1">
    <property type="nucleotide sequence ID" value="NZ_JARVCO010000007.1"/>
</dbReference>
<comment type="caution">
    <text evidence="1">The sequence shown here is derived from an EMBL/GenBank/DDBJ whole genome shotgun (WGS) entry which is preliminary data.</text>
</comment>
<protein>
    <submittedName>
        <fullName evidence="1">Uncharacterized protein</fullName>
    </submittedName>
</protein>
<dbReference type="Proteomes" id="UP001290861">
    <property type="component" value="Unassembled WGS sequence"/>
</dbReference>
<proteinExistence type="predicted"/>
<sequence length="192" mass="20835">MKTTLIVTVLGTTVLLCGCASTSKVQEMIDANQQDYTNRLDAHEASIDVLKKTSMASLEKAKANAALLDEIQAELVKMNQQMKVNKGFAEASKVMSAANTVKVAELDEHLTQNTQADEEARERLMEIDRLYEGVMITHYEKIVESASEAIELLKSEGWTGSTNAPVAIDEPIEIIAPTAVPSSNAPGDEPLD</sequence>
<organism evidence="1 2">
    <name type="scientific">Pontiella agarivorans</name>
    <dbReference type="NCBI Taxonomy" id="3038953"/>
    <lineage>
        <taxon>Bacteria</taxon>
        <taxon>Pseudomonadati</taxon>
        <taxon>Kiritimatiellota</taxon>
        <taxon>Kiritimatiellia</taxon>
        <taxon>Kiritimatiellales</taxon>
        <taxon>Pontiellaceae</taxon>
        <taxon>Pontiella</taxon>
    </lineage>
</organism>
<dbReference type="EMBL" id="JARVCO010000007">
    <property type="protein sequence ID" value="MDZ8118031.1"/>
    <property type="molecule type" value="Genomic_DNA"/>
</dbReference>
<name>A0ABU5MVQ9_9BACT</name>
<evidence type="ECO:0000313" key="1">
    <source>
        <dbReference type="EMBL" id="MDZ8118031.1"/>
    </source>
</evidence>
<gene>
    <name evidence="1" type="ORF">P9H32_05265</name>
</gene>
<evidence type="ECO:0000313" key="2">
    <source>
        <dbReference type="Proteomes" id="UP001290861"/>
    </source>
</evidence>
<reference evidence="1 2" key="1">
    <citation type="journal article" date="2024" name="Appl. Environ. Microbiol.">
        <title>Pontiella agarivorans sp. nov., a novel marine anaerobic bacterium capable of degrading macroalgal polysaccharides and fixing nitrogen.</title>
        <authorList>
            <person name="Liu N."/>
            <person name="Kivenson V."/>
            <person name="Peng X."/>
            <person name="Cui Z."/>
            <person name="Lankiewicz T.S."/>
            <person name="Gosselin K.M."/>
            <person name="English C.J."/>
            <person name="Blair E.M."/>
            <person name="O'Malley M.A."/>
            <person name="Valentine D.L."/>
        </authorList>
    </citation>
    <scope>NUCLEOTIDE SEQUENCE [LARGE SCALE GENOMIC DNA]</scope>
    <source>
        <strain evidence="1 2">NLcol2</strain>
    </source>
</reference>